<comment type="catalytic activity">
    <reaction evidence="11 12">
        <text>uridine(1498) in 16S rRNA + S-adenosyl-L-methionine = N(3)-methyluridine(1498) in 16S rRNA + S-adenosyl-L-homocysteine + H(+)</text>
        <dbReference type="Rhea" id="RHEA:42920"/>
        <dbReference type="Rhea" id="RHEA-COMP:10283"/>
        <dbReference type="Rhea" id="RHEA-COMP:10284"/>
        <dbReference type="ChEBI" id="CHEBI:15378"/>
        <dbReference type="ChEBI" id="CHEBI:57856"/>
        <dbReference type="ChEBI" id="CHEBI:59789"/>
        <dbReference type="ChEBI" id="CHEBI:65315"/>
        <dbReference type="ChEBI" id="CHEBI:74502"/>
        <dbReference type="EC" id="2.1.1.193"/>
    </reaction>
</comment>
<dbReference type="GO" id="GO:0070042">
    <property type="term" value="F:rRNA (uridine-N3-)-methyltransferase activity"/>
    <property type="evidence" value="ECO:0007669"/>
    <property type="project" value="TreeGrafter"/>
</dbReference>
<dbReference type="Gene3D" id="3.40.1280.10">
    <property type="match status" value="1"/>
</dbReference>
<dbReference type="CDD" id="cd18084">
    <property type="entry name" value="RsmE-like"/>
    <property type="match status" value="1"/>
</dbReference>
<keyword evidence="16" id="KW-1185">Reference proteome</keyword>
<dbReference type="InterPro" id="IPR029026">
    <property type="entry name" value="tRNA_m1G_MTases_N"/>
</dbReference>
<keyword evidence="7 12" id="KW-0489">Methyltransferase</keyword>
<evidence type="ECO:0000256" key="10">
    <source>
        <dbReference type="ARBA" id="ARBA00025699"/>
    </source>
</evidence>
<dbReference type="SUPFAM" id="SSF75217">
    <property type="entry name" value="alpha/beta knot"/>
    <property type="match status" value="1"/>
</dbReference>
<dbReference type="InterPro" id="IPR046887">
    <property type="entry name" value="RsmE_PUA-like"/>
</dbReference>
<dbReference type="GO" id="GO:0070475">
    <property type="term" value="P:rRNA base methylation"/>
    <property type="evidence" value="ECO:0007669"/>
    <property type="project" value="TreeGrafter"/>
</dbReference>
<keyword evidence="9 12" id="KW-0949">S-adenosyl-L-methionine</keyword>
<evidence type="ECO:0000313" key="16">
    <source>
        <dbReference type="Proteomes" id="UP001432128"/>
    </source>
</evidence>
<dbReference type="PANTHER" id="PTHR30027:SF3">
    <property type="entry name" value="16S RRNA (URACIL(1498)-N(3))-METHYLTRANSFERASE"/>
    <property type="match status" value="1"/>
</dbReference>
<dbReference type="PIRSF" id="PIRSF015601">
    <property type="entry name" value="MTase_slr0722"/>
    <property type="match status" value="1"/>
</dbReference>
<sequence length="251" mass="26175">MTPPLFWIDEVPAVGALADLTGTEGHHAVTVTRTVAGDRITVGDGAGTVADCEVVATLAKDRLRLTALDRREVPRPSPLVTLVQALPKSDRSELAVELATEAGVDRVVAWQSARCVSRWVGPREEKGLRKWRSAAATAAKQSRRAHIPEITGVAHTVDIRAIISGSIESGGVAVVLHEGAVESLTAVGVADASEVIVIVGPEGGIDPSELDDFTALGALSVRMGPEVLRTSTAGTVALGAIGAMSSRWERS</sequence>
<evidence type="ECO:0000256" key="2">
    <source>
        <dbReference type="ARBA" id="ARBA00005528"/>
    </source>
</evidence>
<gene>
    <name evidence="15" type="ORF">OG579_05050</name>
</gene>
<name>A0AAU4K570_9NOCA</name>
<dbReference type="NCBIfam" id="TIGR00046">
    <property type="entry name" value="RsmE family RNA methyltransferase"/>
    <property type="match status" value="1"/>
</dbReference>
<dbReference type="AlphaFoldDB" id="A0AAU4K570"/>
<dbReference type="Pfam" id="PF20260">
    <property type="entry name" value="PUA_4"/>
    <property type="match status" value="1"/>
</dbReference>
<dbReference type="PANTHER" id="PTHR30027">
    <property type="entry name" value="RIBOSOMAL RNA SMALL SUBUNIT METHYLTRANSFERASE E"/>
    <property type="match status" value="1"/>
</dbReference>
<dbReference type="FunFam" id="3.40.1280.10:FF:000023">
    <property type="entry name" value="Ribosomal RNA small subunit methyltransferase E"/>
    <property type="match status" value="1"/>
</dbReference>
<reference evidence="15 16" key="1">
    <citation type="submission" date="2022-10" db="EMBL/GenBank/DDBJ databases">
        <title>The complete genomes of actinobacterial strains from the NBC collection.</title>
        <authorList>
            <person name="Joergensen T.S."/>
            <person name="Alvarez Arevalo M."/>
            <person name="Sterndorff E.B."/>
            <person name="Faurdal D."/>
            <person name="Vuksanovic O."/>
            <person name="Mourched A.-S."/>
            <person name="Charusanti P."/>
            <person name="Shaw S."/>
            <person name="Blin K."/>
            <person name="Weber T."/>
        </authorList>
    </citation>
    <scope>NUCLEOTIDE SEQUENCE [LARGE SCALE GENOMIC DNA]</scope>
    <source>
        <strain evidence="15 16">NBC_00319</strain>
    </source>
</reference>
<accession>A0AAU4K570</accession>
<dbReference type="EMBL" id="CP108021">
    <property type="protein sequence ID" value="WUM21174.1"/>
    <property type="molecule type" value="Genomic_DNA"/>
</dbReference>
<dbReference type="InterPro" id="IPR046886">
    <property type="entry name" value="RsmE_MTase_dom"/>
</dbReference>
<dbReference type="Proteomes" id="UP001432128">
    <property type="component" value="Chromosome"/>
</dbReference>
<dbReference type="InterPro" id="IPR029028">
    <property type="entry name" value="Alpha/beta_knot_MTases"/>
</dbReference>
<comment type="function">
    <text evidence="10 12">Specifically methylates the N3 position of the uracil ring of uridine 1498 (m3U1498) in 16S rRNA. Acts on the fully assembled 30S ribosomal subunit.</text>
</comment>
<evidence type="ECO:0000256" key="4">
    <source>
        <dbReference type="ARBA" id="ARBA00013673"/>
    </source>
</evidence>
<feature type="domain" description="Ribosomal RNA small subunit methyltransferase E methyltransferase" evidence="13">
    <location>
        <begin position="77"/>
        <end position="241"/>
    </location>
</feature>
<dbReference type="Pfam" id="PF04452">
    <property type="entry name" value="Methyltrans_RNA"/>
    <property type="match status" value="1"/>
</dbReference>
<feature type="domain" description="Ribosomal RNA small subunit methyltransferase E PUA-like" evidence="14">
    <location>
        <begin position="20"/>
        <end position="65"/>
    </location>
</feature>
<dbReference type="KEGG" id="whr:OG579_05050"/>
<protein>
    <recommendedName>
        <fullName evidence="4 12">Ribosomal RNA small subunit methyltransferase E</fullName>
        <ecNumber evidence="3 12">2.1.1.193</ecNumber>
    </recommendedName>
</protein>
<evidence type="ECO:0000256" key="3">
    <source>
        <dbReference type="ARBA" id="ARBA00012328"/>
    </source>
</evidence>
<keyword evidence="5 12" id="KW-0963">Cytoplasm</keyword>
<dbReference type="GO" id="GO:0005737">
    <property type="term" value="C:cytoplasm"/>
    <property type="evidence" value="ECO:0007669"/>
    <property type="project" value="UniProtKB-SubCell"/>
</dbReference>
<dbReference type="EC" id="2.1.1.193" evidence="3 12"/>
<evidence type="ECO:0000256" key="1">
    <source>
        <dbReference type="ARBA" id="ARBA00004496"/>
    </source>
</evidence>
<evidence type="ECO:0000256" key="9">
    <source>
        <dbReference type="ARBA" id="ARBA00022691"/>
    </source>
</evidence>
<keyword evidence="6 12" id="KW-0698">rRNA processing</keyword>
<dbReference type="NCBIfam" id="NF008693">
    <property type="entry name" value="PRK11713.2-3"/>
    <property type="match status" value="1"/>
</dbReference>
<evidence type="ECO:0000256" key="12">
    <source>
        <dbReference type="PIRNR" id="PIRNR015601"/>
    </source>
</evidence>
<comment type="similarity">
    <text evidence="2 12">Belongs to the RNA methyltransferase RsmE family.</text>
</comment>
<dbReference type="Gene3D" id="2.40.240.20">
    <property type="entry name" value="Hypothetical PUA domain-like, domain 1"/>
    <property type="match status" value="1"/>
</dbReference>
<evidence type="ECO:0000256" key="8">
    <source>
        <dbReference type="ARBA" id="ARBA00022679"/>
    </source>
</evidence>
<evidence type="ECO:0000256" key="5">
    <source>
        <dbReference type="ARBA" id="ARBA00022490"/>
    </source>
</evidence>
<dbReference type="InterPro" id="IPR006700">
    <property type="entry name" value="RsmE"/>
</dbReference>
<evidence type="ECO:0000259" key="13">
    <source>
        <dbReference type="Pfam" id="PF04452"/>
    </source>
</evidence>
<evidence type="ECO:0000313" key="15">
    <source>
        <dbReference type="EMBL" id="WUM21174.1"/>
    </source>
</evidence>
<dbReference type="InterPro" id="IPR015947">
    <property type="entry name" value="PUA-like_sf"/>
</dbReference>
<keyword evidence="8 12" id="KW-0808">Transferase</keyword>
<evidence type="ECO:0000256" key="7">
    <source>
        <dbReference type="ARBA" id="ARBA00022603"/>
    </source>
</evidence>
<comment type="subcellular location">
    <subcellularLocation>
        <location evidence="1 12">Cytoplasm</location>
    </subcellularLocation>
</comment>
<dbReference type="SUPFAM" id="SSF88697">
    <property type="entry name" value="PUA domain-like"/>
    <property type="match status" value="1"/>
</dbReference>
<proteinExistence type="inferred from homology"/>
<evidence type="ECO:0000259" key="14">
    <source>
        <dbReference type="Pfam" id="PF20260"/>
    </source>
</evidence>
<organism evidence="15 16">
    <name type="scientific">Williamsia herbipolensis</name>
    <dbReference type="NCBI Taxonomy" id="1603258"/>
    <lineage>
        <taxon>Bacteria</taxon>
        <taxon>Bacillati</taxon>
        <taxon>Actinomycetota</taxon>
        <taxon>Actinomycetes</taxon>
        <taxon>Mycobacteriales</taxon>
        <taxon>Nocardiaceae</taxon>
        <taxon>Williamsia</taxon>
    </lineage>
</organism>
<evidence type="ECO:0000256" key="11">
    <source>
        <dbReference type="ARBA" id="ARBA00047944"/>
    </source>
</evidence>
<dbReference type="RefSeq" id="WP_328858310.1">
    <property type="nucleotide sequence ID" value="NZ_CP108021.1"/>
</dbReference>
<evidence type="ECO:0000256" key="6">
    <source>
        <dbReference type="ARBA" id="ARBA00022552"/>
    </source>
</evidence>